<protein>
    <recommendedName>
        <fullName evidence="3">mRNA-degrading endonuclease</fullName>
    </recommendedName>
</protein>
<dbReference type="SUPFAM" id="SSF50118">
    <property type="entry name" value="Cell growth inhibitor/plasmid maintenance toxic component"/>
    <property type="match status" value="1"/>
</dbReference>
<evidence type="ECO:0000313" key="2">
    <source>
        <dbReference type="Proteomes" id="UP000019140"/>
    </source>
</evidence>
<evidence type="ECO:0000313" key="1">
    <source>
        <dbReference type="EMBL" id="ETX00878.1"/>
    </source>
</evidence>
<dbReference type="InterPro" id="IPR003477">
    <property type="entry name" value="PemK-like"/>
</dbReference>
<dbReference type="HOGENOM" id="CLU_2909192_0_0_7"/>
<dbReference type="GO" id="GO:0003677">
    <property type="term" value="F:DNA binding"/>
    <property type="evidence" value="ECO:0007669"/>
    <property type="project" value="InterPro"/>
</dbReference>
<name>W4LSD5_9BACT</name>
<accession>W4LSD5</accession>
<sequence>YKGYPFEVSIPSGLRVRGVVLTDQVKSLDWRSQRAELICELPSETVVEILAKLTLLLSAPV</sequence>
<gene>
    <name evidence="1" type="ORF">ETSY2_38295</name>
</gene>
<dbReference type="InterPro" id="IPR011067">
    <property type="entry name" value="Plasmid_toxin/cell-grow_inhib"/>
</dbReference>
<evidence type="ECO:0008006" key="3">
    <source>
        <dbReference type="Google" id="ProtNLM"/>
    </source>
</evidence>
<reference evidence="1 2" key="1">
    <citation type="journal article" date="2014" name="Nature">
        <title>An environmental bacterial taxon with a large and distinct metabolic repertoire.</title>
        <authorList>
            <person name="Wilson M.C."/>
            <person name="Mori T."/>
            <person name="Ruckert C."/>
            <person name="Uria A.R."/>
            <person name="Helf M.J."/>
            <person name="Takada K."/>
            <person name="Gernert C."/>
            <person name="Steffens U.A."/>
            <person name="Heycke N."/>
            <person name="Schmitt S."/>
            <person name="Rinke C."/>
            <person name="Helfrich E.J."/>
            <person name="Brachmann A.O."/>
            <person name="Gurgui C."/>
            <person name="Wakimoto T."/>
            <person name="Kracht M."/>
            <person name="Crusemann M."/>
            <person name="Hentschel U."/>
            <person name="Abe I."/>
            <person name="Matsunaga S."/>
            <person name="Kalinowski J."/>
            <person name="Takeyama H."/>
            <person name="Piel J."/>
        </authorList>
    </citation>
    <scope>NUCLEOTIDE SEQUENCE [LARGE SCALE GENOMIC DNA]</scope>
    <source>
        <strain evidence="2">TSY2</strain>
    </source>
</reference>
<organism evidence="1 2">
    <name type="scientific">Candidatus Entotheonella gemina</name>
    <dbReference type="NCBI Taxonomy" id="1429439"/>
    <lineage>
        <taxon>Bacteria</taxon>
        <taxon>Pseudomonadati</taxon>
        <taxon>Nitrospinota/Tectimicrobiota group</taxon>
        <taxon>Candidatus Tectimicrobiota</taxon>
        <taxon>Candidatus Entotheonellia</taxon>
        <taxon>Candidatus Entotheonellales</taxon>
        <taxon>Candidatus Entotheonellaceae</taxon>
        <taxon>Candidatus Entotheonella</taxon>
    </lineage>
</organism>
<dbReference type="Gene3D" id="2.30.30.110">
    <property type="match status" value="1"/>
</dbReference>
<dbReference type="Pfam" id="PF02452">
    <property type="entry name" value="PemK_toxin"/>
    <property type="match status" value="1"/>
</dbReference>
<feature type="non-terminal residue" evidence="1">
    <location>
        <position position="1"/>
    </location>
</feature>
<dbReference type="AlphaFoldDB" id="W4LSD5"/>
<proteinExistence type="predicted"/>
<keyword evidence="2" id="KW-1185">Reference proteome</keyword>
<dbReference type="Proteomes" id="UP000019140">
    <property type="component" value="Unassembled WGS sequence"/>
</dbReference>
<comment type="caution">
    <text evidence="1">The sequence shown here is derived from an EMBL/GenBank/DDBJ whole genome shotgun (WGS) entry which is preliminary data.</text>
</comment>
<dbReference type="EMBL" id="AZHX01001684">
    <property type="protein sequence ID" value="ETX00878.1"/>
    <property type="molecule type" value="Genomic_DNA"/>
</dbReference>